<dbReference type="GO" id="GO:0016603">
    <property type="term" value="F:glutaminyl-peptide cyclotransferase activity"/>
    <property type="evidence" value="ECO:0007669"/>
    <property type="project" value="UniProtKB-EC"/>
</dbReference>
<evidence type="ECO:0000256" key="6">
    <source>
        <dbReference type="ARBA" id="ARBA00022723"/>
    </source>
</evidence>
<evidence type="ECO:0000259" key="11">
    <source>
        <dbReference type="Pfam" id="PF04389"/>
    </source>
</evidence>
<keyword evidence="5" id="KW-0808">Transferase</keyword>
<gene>
    <name evidence="12" type="ORF">CU098_008907</name>
</gene>
<dbReference type="Gene3D" id="3.40.630.10">
    <property type="entry name" value="Zn peptidases"/>
    <property type="match status" value="1"/>
</dbReference>
<dbReference type="STRING" id="4846.A0A367KN03"/>
<dbReference type="GO" id="GO:0005576">
    <property type="term" value="C:extracellular region"/>
    <property type="evidence" value="ECO:0007669"/>
    <property type="project" value="UniProtKB-SubCell"/>
</dbReference>
<dbReference type="InterPro" id="IPR040234">
    <property type="entry name" value="QC/QCL"/>
</dbReference>
<dbReference type="InterPro" id="IPR037457">
    <property type="entry name" value="M28_QC"/>
</dbReference>
<accession>A0A367KN03</accession>
<dbReference type="SUPFAM" id="SSF53187">
    <property type="entry name" value="Zn-dependent exopeptidases"/>
    <property type="match status" value="1"/>
</dbReference>
<dbReference type="GO" id="GO:0008270">
    <property type="term" value="F:zinc ion binding"/>
    <property type="evidence" value="ECO:0007669"/>
    <property type="project" value="TreeGrafter"/>
</dbReference>
<reference evidence="12 13" key="1">
    <citation type="journal article" date="2018" name="G3 (Bethesda)">
        <title>Phylogenetic and Phylogenomic Definition of Rhizopus Species.</title>
        <authorList>
            <person name="Gryganskyi A.P."/>
            <person name="Golan J."/>
            <person name="Dolatabadi S."/>
            <person name="Mondo S."/>
            <person name="Robb S."/>
            <person name="Idnurm A."/>
            <person name="Muszewska A."/>
            <person name="Steczkiewicz K."/>
            <person name="Masonjones S."/>
            <person name="Liao H.L."/>
            <person name="Gajdeczka M.T."/>
            <person name="Anike F."/>
            <person name="Vuek A."/>
            <person name="Anishchenko I.M."/>
            <person name="Voigt K."/>
            <person name="de Hoog G.S."/>
            <person name="Smith M.E."/>
            <person name="Heitman J."/>
            <person name="Vilgalys R."/>
            <person name="Stajich J.E."/>
        </authorList>
    </citation>
    <scope>NUCLEOTIDE SEQUENCE [LARGE SCALE GENOMIC DNA]</scope>
    <source>
        <strain evidence="12 13">LSU 92-RS-03</strain>
    </source>
</reference>
<evidence type="ECO:0000256" key="3">
    <source>
        <dbReference type="ARBA" id="ARBA00006014"/>
    </source>
</evidence>
<keyword evidence="9" id="KW-0012">Acyltransferase</keyword>
<keyword evidence="7 10" id="KW-0862">Zinc</keyword>
<protein>
    <recommendedName>
        <fullName evidence="10">Peptide hydrolase</fullName>
        <ecNumber evidence="10">3.4.-.-</ecNumber>
    </recommendedName>
</protein>
<evidence type="ECO:0000256" key="4">
    <source>
        <dbReference type="ARBA" id="ARBA00022525"/>
    </source>
</evidence>
<sequence>MKPLLVERISGTPGNEQVQEFIVSHFQRLGWHIELDSFTDMTPQGPKNFTNIIVTHNPDKPARLVLAAHFDSMYSPDFEFIGATDSAIPCGLLMNLAETLNDVLSDESKNYRQKEKTVQMIFFDGEEAFERWSATDSIYGAKHLAQTWESSYLTHANKAYKNKLDQIEVLVLLDLLGVANVQFANYYRTTSWLFYKLIGLESRLKKHLLFKTMSEKTGERLQSFFNPSSRLTFQGEAIGDDHVPFLMRGVNVLHLIPYPFPSVWHTRADNAECVDPPVVENMSLLFRAFVAEYLELDPLPHNEL</sequence>
<comment type="subcellular location">
    <subcellularLocation>
        <location evidence="2">Secreted</location>
    </subcellularLocation>
</comment>
<keyword evidence="13" id="KW-1185">Reference proteome</keyword>
<evidence type="ECO:0000256" key="10">
    <source>
        <dbReference type="RuleBase" id="RU361240"/>
    </source>
</evidence>
<dbReference type="OrthoDB" id="3907302at2759"/>
<dbReference type="CDD" id="cd03880">
    <property type="entry name" value="M28_QC_like"/>
    <property type="match status" value="1"/>
</dbReference>
<evidence type="ECO:0000313" key="12">
    <source>
        <dbReference type="EMBL" id="RCI03222.1"/>
    </source>
</evidence>
<keyword evidence="10" id="KW-0645">Protease</keyword>
<dbReference type="Pfam" id="PF04389">
    <property type="entry name" value="Peptidase_M28"/>
    <property type="match status" value="1"/>
</dbReference>
<feature type="domain" description="Peptidase M28" evidence="11">
    <location>
        <begin position="51"/>
        <end position="289"/>
    </location>
</feature>
<organism evidence="12 13">
    <name type="scientific">Rhizopus stolonifer</name>
    <name type="common">Rhizopus nigricans</name>
    <dbReference type="NCBI Taxonomy" id="4846"/>
    <lineage>
        <taxon>Eukaryota</taxon>
        <taxon>Fungi</taxon>
        <taxon>Fungi incertae sedis</taxon>
        <taxon>Mucoromycota</taxon>
        <taxon>Mucoromycotina</taxon>
        <taxon>Mucoromycetes</taxon>
        <taxon>Mucorales</taxon>
        <taxon>Mucorineae</taxon>
        <taxon>Rhizopodaceae</taxon>
        <taxon>Rhizopus</taxon>
    </lineage>
</organism>
<evidence type="ECO:0000256" key="9">
    <source>
        <dbReference type="ARBA" id="ARBA00023315"/>
    </source>
</evidence>
<dbReference type="PANTHER" id="PTHR12283:SF6">
    <property type="entry name" value="GLUTAMINYL-PEPTIDE CYCLOTRANSFERASE-RELATED"/>
    <property type="match status" value="1"/>
</dbReference>
<keyword evidence="6 10" id="KW-0479">Metal-binding</keyword>
<name>A0A367KN03_RHIST</name>
<evidence type="ECO:0000256" key="8">
    <source>
        <dbReference type="ARBA" id="ARBA00023157"/>
    </source>
</evidence>
<evidence type="ECO:0000256" key="1">
    <source>
        <dbReference type="ARBA" id="ARBA00000001"/>
    </source>
</evidence>
<proteinExistence type="inferred from homology"/>
<keyword evidence="4" id="KW-0964">Secreted</keyword>
<evidence type="ECO:0000256" key="7">
    <source>
        <dbReference type="ARBA" id="ARBA00022833"/>
    </source>
</evidence>
<dbReference type="InterPro" id="IPR007484">
    <property type="entry name" value="Peptidase_M28"/>
</dbReference>
<evidence type="ECO:0000256" key="5">
    <source>
        <dbReference type="ARBA" id="ARBA00022679"/>
    </source>
</evidence>
<dbReference type="EC" id="3.4.-.-" evidence="10"/>
<dbReference type="EMBL" id="PJQM01001099">
    <property type="protein sequence ID" value="RCI03222.1"/>
    <property type="molecule type" value="Genomic_DNA"/>
</dbReference>
<dbReference type="PANTHER" id="PTHR12283">
    <property type="entry name" value="GLUTAMINYL-PEPTIDE CYCLOTRANSFERASE"/>
    <property type="match status" value="1"/>
</dbReference>
<dbReference type="GO" id="GO:0008233">
    <property type="term" value="F:peptidase activity"/>
    <property type="evidence" value="ECO:0007669"/>
    <property type="project" value="UniProtKB-KW"/>
</dbReference>
<dbReference type="GO" id="GO:0006508">
    <property type="term" value="P:proteolysis"/>
    <property type="evidence" value="ECO:0007669"/>
    <property type="project" value="UniProtKB-KW"/>
</dbReference>
<comment type="caution">
    <text evidence="12">The sequence shown here is derived from an EMBL/GenBank/DDBJ whole genome shotgun (WGS) entry which is preliminary data.</text>
</comment>
<keyword evidence="8" id="KW-1015">Disulfide bond</keyword>
<dbReference type="Proteomes" id="UP000253551">
    <property type="component" value="Unassembled WGS sequence"/>
</dbReference>
<comment type="similarity">
    <text evidence="10">Belongs to the peptidase M28 family.</text>
</comment>
<evidence type="ECO:0000256" key="2">
    <source>
        <dbReference type="ARBA" id="ARBA00004613"/>
    </source>
</evidence>
<dbReference type="AlphaFoldDB" id="A0A367KN03"/>
<evidence type="ECO:0000313" key="13">
    <source>
        <dbReference type="Proteomes" id="UP000253551"/>
    </source>
</evidence>
<comment type="catalytic activity">
    <reaction evidence="1">
        <text>N-terminal L-glutaminyl-[peptide] = N-terminal 5-oxo-L-prolyl-[peptide] + NH4(+)</text>
        <dbReference type="Rhea" id="RHEA:23652"/>
        <dbReference type="Rhea" id="RHEA-COMP:11736"/>
        <dbReference type="Rhea" id="RHEA-COMP:11846"/>
        <dbReference type="ChEBI" id="CHEBI:28938"/>
        <dbReference type="ChEBI" id="CHEBI:64722"/>
        <dbReference type="ChEBI" id="CHEBI:87215"/>
        <dbReference type="EC" id="2.3.2.5"/>
    </reaction>
</comment>
<comment type="similarity">
    <text evidence="3">Belongs to the glutaminyl-peptide cyclotransferase family.</text>
</comment>
<dbReference type="FunFam" id="3.40.630.10:FF:000029">
    <property type="entry name" value="Glutaminyl-peptide cyclotransferase"/>
    <property type="match status" value="1"/>
</dbReference>
<keyword evidence="10" id="KW-0378">Hydrolase</keyword>